<protein>
    <submittedName>
        <fullName evidence="2">DUF1318 domain-containing protein</fullName>
    </submittedName>
</protein>
<proteinExistence type="predicted"/>
<dbReference type="Pfam" id="PF07027">
    <property type="entry name" value="DUF1318"/>
    <property type="match status" value="1"/>
</dbReference>
<accession>A0A437Q4V7</accession>
<dbReference type="EMBL" id="SACQ01000008">
    <property type="protein sequence ID" value="RVU29531.1"/>
    <property type="molecule type" value="Genomic_DNA"/>
</dbReference>
<gene>
    <name evidence="2" type="ORF">EOE65_15275</name>
</gene>
<dbReference type="AlphaFoldDB" id="A0A437Q4V7"/>
<feature type="chain" id="PRO_5019006424" evidence="1">
    <location>
        <begin position="24"/>
        <end position="112"/>
    </location>
</feature>
<evidence type="ECO:0000313" key="3">
    <source>
        <dbReference type="Proteomes" id="UP000282818"/>
    </source>
</evidence>
<reference evidence="2 3" key="1">
    <citation type="submission" date="2019-01" db="EMBL/GenBank/DDBJ databases">
        <authorList>
            <person name="Chen W.-M."/>
        </authorList>
    </citation>
    <scope>NUCLEOTIDE SEQUENCE [LARGE SCALE GENOMIC DNA]</scope>
    <source>
        <strain evidence="2 3">HPM-16</strain>
    </source>
</reference>
<dbReference type="InterPro" id="IPR008309">
    <property type="entry name" value="YdbL"/>
</dbReference>
<comment type="caution">
    <text evidence="2">The sequence shown here is derived from an EMBL/GenBank/DDBJ whole genome shotgun (WGS) entry which is preliminary data.</text>
</comment>
<evidence type="ECO:0000313" key="2">
    <source>
        <dbReference type="EMBL" id="RVU29531.1"/>
    </source>
</evidence>
<name>A0A437Q4V7_9GAMM</name>
<evidence type="ECO:0000256" key="1">
    <source>
        <dbReference type="SAM" id="SignalP"/>
    </source>
</evidence>
<sequence length="112" mass="12261">MPRTIKQILLTMVLSTLFTNAWALSLDEAKAKGLVGETQQGYLASVTATPSGDVRALIDSINKKRATAYQQSASKAGVERSVIEARIAQRLYERADSGSYLKSPAGQWYRKP</sequence>
<keyword evidence="1" id="KW-0732">Signal</keyword>
<keyword evidence="3" id="KW-1185">Reference proteome</keyword>
<dbReference type="RefSeq" id="WP_127695298.1">
    <property type="nucleotide sequence ID" value="NZ_SACQ01000008.1"/>
</dbReference>
<feature type="signal peptide" evidence="1">
    <location>
        <begin position="1"/>
        <end position="23"/>
    </location>
</feature>
<organism evidence="2 3">
    <name type="scientific">Neptunomonas marina</name>
    <dbReference type="NCBI Taxonomy" id="1815562"/>
    <lineage>
        <taxon>Bacteria</taxon>
        <taxon>Pseudomonadati</taxon>
        <taxon>Pseudomonadota</taxon>
        <taxon>Gammaproteobacteria</taxon>
        <taxon>Oceanospirillales</taxon>
        <taxon>Oceanospirillaceae</taxon>
        <taxon>Neptunomonas</taxon>
    </lineage>
</organism>
<dbReference type="PIRSF" id="PIRSF025560">
    <property type="entry name" value="UCP025560"/>
    <property type="match status" value="1"/>
</dbReference>
<dbReference type="Proteomes" id="UP000282818">
    <property type="component" value="Unassembled WGS sequence"/>
</dbReference>